<dbReference type="AlphaFoldDB" id="A0A2W5NI55"/>
<evidence type="ECO:0000313" key="3">
    <source>
        <dbReference type="Proteomes" id="UP000249185"/>
    </source>
</evidence>
<feature type="domain" description="AttH" evidence="1">
    <location>
        <begin position="54"/>
        <end position="227"/>
    </location>
</feature>
<dbReference type="EMBL" id="QFPW01000004">
    <property type="protein sequence ID" value="PZQ50465.1"/>
    <property type="molecule type" value="Genomic_DNA"/>
</dbReference>
<dbReference type="Gene3D" id="2.40.370.10">
    <property type="entry name" value="AttH-like domain"/>
    <property type="match status" value="2"/>
</dbReference>
<dbReference type="Pfam" id="PF17186">
    <property type="entry name" value="Lipocalin_9"/>
    <property type="match status" value="1"/>
</dbReference>
<dbReference type="Pfam" id="PF07143">
    <property type="entry name" value="CrtC"/>
    <property type="match status" value="1"/>
</dbReference>
<reference evidence="2 3" key="1">
    <citation type="submission" date="2017-08" db="EMBL/GenBank/DDBJ databases">
        <title>Infants hospitalized years apart are colonized by the same room-sourced microbial strains.</title>
        <authorList>
            <person name="Brooks B."/>
            <person name="Olm M.R."/>
            <person name="Firek B.A."/>
            <person name="Baker R."/>
            <person name="Thomas B.C."/>
            <person name="Morowitz M.J."/>
            <person name="Banfield J.F."/>
        </authorList>
    </citation>
    <scope>NUCLEOTIDE SEQUENCE [LARGE SCALE GENOMIC DNA]</scope>
    <source>
        <strain evidence="2">S2_005_002_R2_34</strain>
    </source>
</reference>
<protein>
    <submittedName>
        <fullName evidence="2">Iron ABC transporter permease</fullName>
    </submittedName>
</protein>
<comment type="caution">
    <text evidence="2">The sequence shown here is derived from an EMBL/GenBank/DDBJ whole genome shotgun (WGS) entry which is preliminary data.</text>
</comment>
<dbReference type="InterPro" id="IPR023374">
    <property type="entry name" value="AttH-like_dom_sf"/>
</dbReference>
<name>A0A2W5NI55_RHOSU</name>
<proteinExistence type="predicted"/>
<evidence type="ECO:0000313" key="2">
    <source>
        <dbReference type="EMBL" id="PZQ50465.1"/>
    </source>
</evidence>
<organism evidence="2 3">
    <name type="scientific">Rhodovulum sulfidophilum</name>
    <name type="common">Rhodobacter sulfidophilus</name>
    <dbReference type="NCBI Taxonomy" id="35806"/>
    <lineage>
        <taxon>Bacteria</taxon>
        <taxon>Pseudomonadati</taxon>
        <taxon>Pseudomonadota</taxon>
        <taxon>Alphaproteobacteria</taxon>
        <taxon>Rhodobacterales</taxon>
        <taxon>Paracoccaceae</taxon>
        <taxon>Rhodovulum</taxon>
    </lineage>
</organism>
<gene>
    <name evidence="2" type="ORF">DI556_07900</name>
</gene>
<evidence type="ECO:0000259" key="1">
    <source>
        <dbReference type="Pfam" id="PF07143"/>
    </source>
</evidence>
<dbReference type="PANTHER" id="PTHR38591:SF1">
    <property type="entry name" value="BLL1000 PROTEIN"/>
    <property type="match status" value="1"/>
</dbReference>
<dbReference type="PANTHER" id="PTHR38591">
    <property type="entry name" value="HYDROLASE"/>
    <property type="match status" value="1"/>
</dbReference>
<dbReference type="SUPFAM" id="SSF159245">
    <property type="entry name" value="AttH-like"/>
    <property type="match status" value="1"/>
</dbReference>
<sequence length="353" mass="37692">MNARALLLLAFLPVAAFGQGFAGLGREEEGFRPVTPPAALAFPRDHGAHEGFRIEWWYLTANLKGPDGQDLGAQWTLFRQALSPEPEASGWDSDAVWMAHAAVTTPTSHHFAETFARGGIGQAEVTAEPFAAVIDDWSMRGAAQSGEDAIARLAIHAAGEDFAYDLAAVAVPPPVPQGVDGFSVKSEGGQASYYYSQPFYTVTGSVTLGSETLPVTGTAWLDREWSSQPLAGDQEGWDWFALSLATGERVMLFALRSAGAAPFLSGTWIAPDGAATPLARDGVRLTPLAETEVAGRKVPTRWRIEVPARGLDTTAEAVNPGAWMGTAYPYWEGPVWLDGGATGMGYLEMTGYR</sequence>
<accession>A0A2W5NI55</accession>
<dbReference type="InterPro" id="IPR010791">
    <property type="entry name" value="AttH_dom"/>
</dbReference>
<dbReference type="Proteomes" id="UP000249185">
    <property type="component" value="Unassembled WGS sequence"/>
</dbReference>